<protein>
    <submittedName>
        <fullName evidence="2">Uncharacterized protein</fullName>
    </submittedName>
</protein>
<dbReference type="Proteomes" id="UP000265520">
    <property type="component" value="Unassembled WGS sequence"/>
</dbReference>
<organism evidence="2 3">
    <name type="scientific">Trifolium medium</name>
    <dbReference type="NCBI Taxonomy" id="97028"/>
    <lineage>
        <taxon>Eukaryota</taxon>
        <taxon>Viridiplantae</taxon>
        <taxon>Streptophyta</taxon>
        <taxon>Embryophyta</taxon>
        <taxon>Tracheophyta</taxon>
        <taxon>Spermatophyta</taxon>
        <taxon>Magnoliopsida</taxon>
        <taxon>eudicotyledons</taxon>
        <taxon>Gunneridae</taxon>
        <taxon>Pentapetalae</taxon>
        <taxon>rosids</taxon>
        <taxon>fabids</taxon>
        <taxon>Fabales</taxon>
        <taxon>Fabaceae</taxon>
        <taxon>Papilionoideae</taxon>
        <taxon>50 kb inversion clade</taxon>
        <taxon>NPAAA clade</taxon>
        <taxon>Hologalegina</taxon>
        <taxon>IRL clade</taxon>
        <taxon>Trifolieae</taxon>
        <taxon>Trifolium</taxon>
    </lineage>
</organism>
<dbReference type="EMBL" id="LXQA010257504">
    <property type="protein sequence ID" value="MCI38594.1"/>
    <property type="molecule type" value="Genomic_DNA"/>
</dbReference>
<dbReference type="AlphaFoldDB" id="A0A392RR78"/>
<comment type="caution">
    <text evidence="2">The sequence shown here is derived from an EMBL/GenBank/DDBJ whole genome shotgun (WGS) entry which is preliminary data.</text>
</comment>
<keyword evidence="3" id="KW-1185">Reference proteome</keyword>
<feature type="region of interest" description="Disordered" evidence="1">
    <location>
        <begin position="48"/>
        <end position="88"/>
    </location>
</feature>
<sequence length="88" mass="10162">MPHQSMVHVNQSREWVDPSTAFHISTTKPPDTMSFGAIRMKEQIRFMGDNHLKPPAPNEVTGERLNEEYEDAKEDDDEMVADTPQHRQ</sequence>
<accession>A0A392RR78</accession>
<evidence type="ECO:0000313" key="3">
    <source>
        <dbReference type="Proteomes" id="UP000265520"/>
    </source>
</evidence>
<evidence type="ECO:0000313" key="2">
    <source>
        <dbReference type="EMBL" id="MCI38594.1"/>
    </source>
</evidence>
<name>A0A392RR78_9FABA</name>
<evidence type="ECO:0000256" key="1">
    <source>
        <dbReference type="SAM" id="MobiDB-lite"/>
    </source>
</evidence>
<feature type="compositionally biased region" description="Acidic residues" evidence="1">
    <location>
        <begin position="68"/>
        <end position="80"/>
    </location>
</feature>
<proteinExistence type="predicted"/>
<reference evidence="2 3" key="1">
    <citation type="journal article" date="2018" name="Front. Plant Sci.">
        <title>Red Clover (Trifolium pratense) and Zigzag Clover (T. medium) - A Picture of Genomic Similarities and Differences.</title>
        <authorList>
            <person name="Dluhosova J."/>
            <person name="Istvanek J."/>
            <person name="Nedelnik J."/>
            <person name="Repkova J."/>
        </authorList>
    </citation>
    <scope>NUCLEOTIDE SEQUENCE [LARGE SCALE GENOMIC DNA]</scope>
    <source>
        <strain evidence="3">cv. 10/8</strain>
        <tissue evidence="2">Leaf</tissue>
    </source>
</reference>